<reference evidence="1" key="2">
    <citation type="submission" date="2020-06" db="EMBL/GenBank/DDBJ databases">
        <title>Helianthus annuus Genome sequencing and assembly Release 2.</title>
        <authorList>
            <person name="Gouzy J."/>
            <person name="Langlade N."/>
            <person name="Munos S."/>
        </authorList>
    </citation>
    <scope>NUCLEOTIDE SEQUENCE</scope>
    <source>
        <tissue evidence="1">Leaves</tissue>
    </source>
</reference>
<evidence type="ECO:0000313" key="1">
    <source>
        <dbReference type="EMBL" id="KAF5798196.1"/>
    </source>
</evidence>
<protein>
    <submittedName>
        <fullName evidence="1">Uncharacterized protein</fullName>
    </submittedName>
</protein>
<dbReference type="EMBL" id="MNCJ02000322">
    <property type="protein sequence ID" value="KAF5798196.1"/>
    <property type="molecule type" value="Genomic_DNA"/>
</dbReference>
<evidence type="ECO:0000313" key="2">
    <source>
        <dbReference type="Proteomes" id="UP000215914"/>
    </source>
</evidence>
<reference evidence="1" key="1">
    <citation type="journal article" date="2017" name="Nature">
        <title>The sunflower genome provides insights into oil metabolism, flowering and Asterid evolution.</title>
        <authorList>
            <person name="Badouin H."/>
            <person name="Gouzy J."/>
            <person name="Grassa C.J."/>
            <person name="Murat F."/>
            <person name="Staton S.E."/>
            <person name="Cottret L."/>
            <person name="Lelandais-Briere C."/>
            <person name="Owens G.L."/>
            <person name="Carrere S."/>
            <person name="Mayjonade B."/>
            <person name="Legrand L."/>
            <person name="Gill N."/>
            <person name="Kane N.C."/>
            <person name="Bowers J.E."/>
            <person name="Hubner S."/>
            <person name="Bellec A."/>
            <person name="Berard A."/>
            <person name="Berges H."/>
            <person name="Blanchet N."/>
            <person name="Boniface M.C."/>
            <person name="Brunel D."/>
            <person name="Catrice O."/>
            <person name="Chaidir N."/>
            <person name="Claudel C."/>
            <person name="Donnadieu C."/>
            <person name="Faraut T."/>
            <person name="Fievet G."/>
            <person name="Helmstetter N."/>
            <person name="King M."/>
            <person name="Knapp S.J."/>
            <person name="Lai Z."/>
            <person name="Le Paslier M.C."/>
            <person name="Lippi Y."/>
            <person name="Lorenzon L."/>
            <person name="Mandel J.R."/>
            <person name="Marage G."/>
            <person name="Marchand G."/>
            <person name="Marquand E."/>
            <person name="Bret-Mestries E."/>
            <person name="Morien E."/>
            <person name="Nambeesan S."/>
            <person name="Nguyen T."/>
            <person name="Pegot-Espagnet P."/>
            <person name="Pouilly N."/>
            <person name="Raftis F."/>
            <person name="Sallet E."/>
            <person name="Schiex T."/>
            <person name="Thomas J."/>
            <person name="Vandecasteele C."/>
            <person name="Vares D."/>
            <person name="Vear F."/>
            <person name="Vautrin S."/>
            <person name="Crespi M."/>
            <person name="Mangin B."/>
            <person name="Burke J.M."/>
            <person name="Salse J."/>
            <person name="Munos S."/>
            <person name="Vincourt P."/>
            <person name="Rieseberg L.H."/>
            <person name="Langlade N.B."/>
        </authorList>
    </citation>
    <scope>NUCLEOTIDE SEQUENCE</scope>
    <source>
        <tissue evidence="1">Leaves</tissue>
    </source>
</reference>
<comment type="caution">
    <text evidence="1">The sequence shown here is derived from an EMBL/GenBank/DDBJ whole genome shotgun (WGS) entry which is preliminary data.</text>
</comment>
<proteinExistence type="predicted"/>
<organism evidence="1 2">
    <name type="scientific">Helianthus annuus</name>
    <name type="common">Common sunflower</name>
    <dbReference type="NCBI Taxonomy" id="4232"/>
    <lineage>
        <taxon>Eukaryota</taxon>
        <taxon>Viridiplantae</taxon>
        <taxon>Streptophyta</taxon>
        <taxon>Embryophyta</taxon>
        <taxon>Tracheophyta</taxon>
        <taxon>Spermatophyta</taxon>
        <taxon>Magnoliopsida</taxon>
        <taxon>eudicotyledons</taxon>
        <taxon>Gunneridae</taxon>
        <taxon>Pentapetalae</taxon>
        <taxon>asterids</taxon>
        <taxon>campanulids</taxon>
        <taxon>Asterales</taxon>
        <taxon>Asteraceae</taxon>
        <taxon>Asteroideae</taxon>
        <taxon>Heliantheae alliance</taxon>
        <taxon>Heliantheae</taxon>
        <taxon>Helianthus</taxon>
    </lineage>
</organism>
<dbReference type="AlphaFoldDB" id="A0A9K3IKQ5"/>
<name>A0A9K3IKQ5_HELAN</name>
<accession>A0A9K3IKQ5</accession>
<dbReference type="Proteomes" id="UP000215914">
    <property type="component" value="Unassembled WGS sequence"/>
</dbReference>
<keyword evidence="2" id="KW-1185">Reference proteome</keyword>
<dbReference type="Gramene" id="mRNA:HanXRQr2_Chr07g0289981">
    <property type="protein sequence ID" value="mRNA:HanXRQr2_Chr07g0289981"/>
    <property type="gene ID" value="HanXRQr2_Chr07g0289981"/>
</dbReference>
<sequence length="66" mass="7948">MFAELHELAQEAVKKRHRATKKPYSRLLWELLWKLFRRREVRNLKSVTLLERLLFGMAVVLCFSCS</sequence>
<gene>
    <name evidence="1" type="ORF">HanXRQr2_Chr07g0289981</name>
</gene>